<dbReference type="EMBL" id="AZRN01000036">
    <property type="protein sequence ID" value="PNR97840.1"/>
    <property type="molecule type" value="Genomic_DNA"/>
</dbReference>
<dbReference type="RefSeq" id="WP_103077917.1">
    <property type="nucleotide sequence ID" value="NZ_AZRN01000036.1"/>
</dbReference>
<dbReference type="Pfam" id="PF01497">
    <property type="entry name" value="Peripla_BP_2"/>
    <property type="match status" value="1"/>
</dbReference>
<dbReference type="Proteomes" id="UP000236604">
    <property type="component" value="Unassembled WGS sequence"/>
</dbReference>
<dbReference type="InterPro" id="IPR050902">
    <property type="entry name" value="ABC_Transporter_SBP"/>
</dbReference>
<evidence type="ECO:0000259" key="1">
    <source>
        <dbReference type="PROSITE" id="PS50983"/>
    </source>
</evidence>
<organism evidence="2 3">
    <name type="scientific">Petrotoga mexicana DSM 14811</name>
    <dbReference type="NCBI Taxonomy" id="1122954"/>
    <lineage>
        <taxon>Bacteria</taxon>
        <taxon>Thermotogati</taxon>
        <taxon>Thermotogota</taxon>
        <taxon>Thermotogae</taxon>
        <taxon>Petrotogales</taxon>
        <taxon>Petrotogaceae</taxon>
        <taxon>Petrotoga</taxon>
    </lineage>
</organism>
<keyword evidence="3" id="KW-1185">Reference proteome</keyword>
<dbReference type="SUPFAM" id="SSF53807">
    <property type="entry name" value="Helical backbone' metal receptor"/>
    <property type="match status" value="1"/>
</dbReference>
<gene>
    <name evidence="2" type="ORF">X927_10280</name>
</gene>
<dbReference type="InterPro" id="IPR002491">
    <property type="entry name" value="ABC_transptr_periplasmic_BD"/>
</dbReference>
<protein>
    <submittedName>
        <fullName evidence="2">ABC transporter substrate-binding protein</fullName>
    </submittedName>
</protein>
<reference evidence="2 3" key="1">
    <citation type="submission" date="2013-12" db="EMBL/GenBank/DDBJ databases">
        <title>Comparative genomics of Petrotoga isolates.</title>
        <authorList>
            <person name="Nesbo C.L."/>
            <person name="Charchuk R."/>
            <person name="Chow K."/>
        </authorList>
    </citation>
    <scope>NUCLEOTIDE SEQUENCE [LARGE SCALE GENOMIC DNA]</scope>
    <source>
        <strain evidence="2 3">DSM 14811</strain>
    </source>
</reference>
<evidence type="ECO:0000313" key="2">
    <source>
        <dbReference type="EMBL" id="PNR97840.1"/>
    </source>
</evidence>
<sequence>MKRFSSFFLLLFLLTFAYVLFANTITVTDMAGREVTIPSKIERIVTTYKPATQFVFALNAQRMLVGVDNTSTREKLFTSIYPEVELLVEVGSKREGINIETVASLNPDLVILFPHNQAEFTASKLETLGISTIIINPESLEEIRETNRLLGEVLGLEDRAKIVDKQFDNILKLLEKTKNLPQAQKKVVYFANSQLLDTVGKDMMQTDMIEWAGGINPAAKSDAGFIKISPEQLIAWNPDVIVTSQKFQDDIEELYKEEKYQNVKAFKNKQIYRFPSVLEPWDYPNPSSYLGMLWLATKIHPELFSDVDFDKVADEFYYTLYGVSYRELLSKIGN</sequence>
<dbReference type="PROSITE" id="PS50983">
    <property type="entry name" value="FE_B12_PBP"/>
    <property type="match status" value="1"/>
</dbReference>
<dbReference type="Gene3D" id="1.20.58.2180">
    <property type="match status" value="1"/>
</dbReference>
<feature type="domain" description="Fe/B12 periplasmic-binding" evidence="1">
    <location>
        <begin position="43"/>
        <end position="307"/>
    </location>
</feature>
<name>A0A2K1P4X6_9BACT</name>
<accession>A0A2K1P4X6</accession>
<dbReference type="PANTHER" id="PTHR30535:SF34">
    <property type="entry name" value="MOLYBDATE-BINDING PROTEIN MOLA"/>
    <property type="match status" value="1"/>
</dbReference>
<comment type="caution">
    <text evidence="2">The sequence shown here is derived from an EMBL/GenBank/DDBJ whole genome shotgun (WGS) entry which is preliminary data.</text>
</comment>
<proteinExistence type="predicted"/>
<dbReference type="PANTHER" id="PTHR30535">
    <property type="entry name" value="VITAMIN B12-BINDING PROTEIN"/>
    <property type="match status" value="1"/>
</dbReference>
<evidence type="ECO:0000313" key="3">
    <source>
        <dbReference type="Proteomes" id="UP000236604"/>
    </source>
</evidence>
<dbReference type="Gene3D" id="3.40.50.1980">
    <property type="entry name" value="Nitrogenase molybdenum iron protein domain"/>
    <property type="match status" value="2"/>
</dbReference>
<dbReference type="AlphaFoldDB" id="A0A2K1P4X6"/>